<feature type="transmembrane region" description="Helical" evidence="15">
    <location>
        <begin position="1345"/>
        <end position="1366"/>
    </location>
</feature>
<evidence type="ECO:0000259" key="17">
    <source>
        <dbReference type="PROSITE" id="PS50156"/>
    </source>
</evidence>
<evidence type="ECO:0000256" key="7">
    <source>
        <dbReference type="ARBA" id="ARBA00022833"/>
    </source>
</evidence>
<feature type="domain" description="B box-type" evidence="16">
    <location>
        <begin position="240"/>
        <end position="286"/>
    </location>
</feature>
<evidence type="ECO:0000256" key="10">
    <source>
        <dbReference type="ARBA" id="ARBA00023136"/>
    </source>
</evidence>
<feature type="domain" description="COS" evidence="20">
    <location>
        <begin position="467"/>
        <end position="527"/>
    </location>
</feature>
<keyword evidence="5 13" id="KW-0863">Zinc-finger</keyword>
<dbReference type="InterPro" id="IPR027370">
    <property type="entry name" value="Znf-RING_euk"/>
</dbReference>
<feature type="transmembrane region" description="Helical" evidence="15">
    <location>
        <begin position="1492"/>
        <end position="1511"/>
    </location>
</feature>
<dbReference type="Pfam" id="PF12349">
    <property type="entry name" value="Sterol-sensing"/>
    <property type="match status" value="1"/>
</dbReference>
<dbReference type="Gene3D" id="3.30.40.10">
    <property type="entry name" value="Zinc/RING finger domain, C3HC4 (zinc finger)"/>
    <property type="match status" value="1"/>
</dbReference>
<dbReference type="FunFam" id="2.60.40.10:FF:000178">
    <property type="entry name" value="E3 ubiquitin-protein ligase TRIM9 isoform X1"/>
    <property type="match status" value="1"/>
</dbReference>
<feature type="transmembrane region" description="Helical" evidence="15">
    <location>
        <begin position="1767"/>
        <end position="1793"/>
    </location>
</feature>
<dbReference type="InterPro" id="IPR003649">
    <property type="entry name" value="Bbox_C"/>
</dbReference>
<dbReference type="InterPro" id="IPR017903">
    <property type="entry name" value="COS_domain"/>
</dbReference>
<evidence type="ECO:0000256" key="2">
    <source>
        <dbReference type="ARBA" id="ARBA00022692"/>
    </source>
</evidence>
<dbReference type="Gene3D" id="2.60.120.920">
    <property type="match status" value="1"/>
</dbReference>
<dbReference type="SUPFAM" id="SSF57845">
    <property type="entry name" value="B-box zinc-binding domain"/>
    <property type="match status" value="1"/>
</dbReference>
<evidence type="ECO:0000256" key="9">
    <source>
        <dbReference type="ARBA" id="ARBA00023054"/>
    </source>
</evidence>
<keyword evidence="11" id="KW-0325">Glycoprotein</keyword>
<accession>A0A0V1B9G4</accession>
<dbReference type="Pfam" id="PF00622">
    <property type="entry name" value="SPRY"/>
    <property type="match status" value="1"/>
</dbReference>
<dbReference type="SUPFAM" id="SSF57850">
    <property type="entry name" value="RING/U-box"/>
    <property type="match status" value="1"/>
</dbReference>
<feature type="domain" description="SSD" evidence="17">
    <location>
        <begin position="1296"/>
        <end position="1443"/>
    </location>
</feature>
<dbReference type="InterPro" id="IPR000731">
    <property type="entry name" value="SSD"/>
</dbReference>
<dbReference type="InterPro" id="IPR053958">
    <property type="entry name" value="HMGCR/SNAP/NPC1-like_SSD"/>
</dbReference>
<keyword evidence="9 14" id="KW-0175">Coiled coil</keyword>
<dbReference type="PROSITE" id="PS50119">
    <property type="entry name" value="ZF_BBOX"/>
    <property type="match status" value="2"/>
</dbReference>
<dbReference type="CDD" id="cd12889">
    <property type="entry name" value="SPRY_PRY_TRIM67_9"/>
    <property type="match status" value="1"/>
</dbReference>
<dbReference type="PROSITE" id="PS50853">
    <property type="entry name" value="FN3"/>
    <property type="match status" value="1"/>
</dbReference>
<evidence type="ECO:0000259" key="19">
    <source>
        <dbReference type="PROSITE" id="PS50853"/>
    </source>
</evidence>
<evidence type="ECO:0000256" key="13">
    <source>
        <dbReference type="PROSITE-ProRule" id="PRU00024"/>
    </source>
</evidence>
<dbReference type="InterPro" id="IPR003961">
    <property type="entry name" value="FN3_dom"/>
</dbReference>
<dbReference type="SMART" id="SM00060">
    <property type="entry name" value="FN3"/>
    <property type="match status" value="1"/>
</dbReference>
<dbReference type="STRING" id="6334.A0A0V1B9G4"/>
<dbReference type="InterPro" id="IPR001870">
    <property type="entry name" value="B30.2/SPRY"/>
</dbReference>
<dbReference type="Pfam" id="PF00041">
    <property type="entry name" value="fn3"/>
    <property type="match status" value="1"/>
</dbReference>
<dbReference type="InterPro" id="IPR052081">
    <property type="entry name" value="Dispatched_Hh_regulator"/>
</dbReference>
<protein>
    <submittedName>
        <fullName evidence="21">Protein dispatched-like protein 1</fullName>
    </submittedName>
</protein>
<evidence type="ECO:0000256" key="6">
    <source>
        <dbReference type="ARBA" id="ARBA00022786"/>
    </source>
</evidence>
<name>A0A0V1B9G4_TRISP</name>
<evidence type="ECO:0000259" key="18">
    <source>
        <dbReference type="PROSITE" id="PS50188"/>
    </source>
</evidence>
<dbReference type="SMART" id="SM00502">
    <property type="entry name" value="BBC"/>
    <property type="match status" value="1"/>
</dbReference>
<feature type="coiled-coil region" evidence="14">
    <location>
        <begin position="374"/>
        <end position="401"/>
    </location>
</feature>
<keyword evidence="22" id="KW-1185">Reference proteome</keyword>
<feature type="transmembrane region" description="Helical" evidence="15">
    <location>
        <begin position="1284"/>
        <end position="1305"/>
    </location>
</feature>
<sequence>MEEELRCPVCKVFFVNPVLLPCSHSLCLSCALSVQTSTRTNRVEQSNSILTTVHHNIHGQSSTVCLSSPDSGSISSGDAASVFAASEPDSVFEECDRSSLASSETTDSGVMLCINSRPSSLLGGYTLICPACQKNSWLGDEGAQALPRNRALSNVVLRYCSRTTVADLRAPPPPVGGFTCQLCEQQPSKLATVRCEQCSISYCQQCLRDCHPARGPLAKHQLTPLTTAVSKILPTATSTTADIRCSEHSTQSVSLYCMSCKIALCTACVKHPEEDPRHAGHDLQPLATVCKIQKIGVMKSTWIPAWSGRFPVVQVPIAGVTGSVPLTYRSMLLPSSLVRQMVTDGEQRMASVPEESWRLVVAVIDRPTELSQTLQSLSEKAKTATENLARLKQLNDKVQTNSVDFEALIVTQCDKLIVAIEQRKQELLDLALREKETKNQLFRDQISNCTNQLQKTTGLVQFCIEALKEVDPIAFIQISPALIHRVSNMELIWRKELEADIANVSPEFELTLDVQPVTAAINQLNFVQLKIPECPTIITEACSAQNNSVTIVWKAPLNSYIEGYILEIDDGHGDGNFKEVYVGADTACNVDNLHFNSVYLARVKAYNMIGEGSYSQCIRLHTAGCMQFNNIQYAVIRIKKSVINDVLVLAAWFQFKPNGSNCEAVFDQENTTLSSTSLNYSVVLGTVCFTRGRHYWEVSVDRRDASADVIVGIATSKVSRNMMLGKDEHGWSMYIDEERSWYLHAEMHHGRVDGGASVGSVIGILLDCDAQTLDFYVDGRKQTSELAFRNLPRSVFYPAFSVNRNVQITLHSGIEPPDFCNNQESRKQQLSQYLLKRKRNGNAPTDGWWMDVHVKRRRQRANENWVLQLVHGDVTFLQRKSSVPFGRTGLRSLWLSLHEPKRQLAAFFLRQRPTVLLALTNQEKERQCTMDTGVAAGREDIIMVVENGNATTSEVSYSQKAVTQLENVRKQYAMFICNRPITVFMTTTFLLCTLTALGLELAPTPDFSDPKVGFETRGTVLSDRVLTWNNLEEKISFYPDSRKEFYRQMPPINILQRRKRNGTGQLLEELFFAALTSSPCLQLHAPLAQLEYHSLIVLEAPSTKSLFTVDVILELCKLQQQINATLQEVKIRLEQNHFWSLPNYITCFSGELTCTNLKEKDVGTVAANIERCAPYQQQIIHCKGSANTAACQAIPDYCNSKYYQDLFYFILSQNIFSNATGPVYTSMVLPIYSYNTYEYLGRRDVSLKKFAKLYEKVSEWQNDLKHLKLVGLNLGIKLQMFNSLLVNDTVWVFLGISLVAVIIWIYSGSFFYAVTVLLSMFFSVTVAYFVYGLVFRMEFFPFMNLLVIVLLIGIGADDTFVLKYVFDTSKKQGAKTIAPEDIVDALSYAALSMLITSVTTAAAFFSSLTSNVIVIKCFAVFAGTTMLMNYLLVVSFMPASLIILERYVNPLYERWCPKPLNALVVQAYASGTIASNFLMQICLPFVLQRLRAYVIAAFGLLLALSFFLVFYKPGLSLPKRNPILLFQPSHPFEWYDDQMELHFRFALARYCMPIKVSLVWGFVPSEVGGSHFDPFSYGQLAQDTRFKANLETLRDLQAVCDRLAKEPAFNYDGDCFAHAFFKWSKQQVCVGEGESCCAYLSKYFDQRNVQPCVAAFTRTTDVFSGSPIIRYDNDAVVGFVIYLETRHNWTTDYDKLKHFQDDIESTVRRVLGESRTATLKRGWPVTTDSMTTSWYDLQKELLLGTPTSIILSILIAFIVAVCVTRTVVLSFLSILSISAVILDTIAVLVLLGWRLNVVESTIIILTIGLSFDYTLHYAVAYKFASLGSRDDKVMTVLKYIGVPVTLSALTTLLAGLAMLPSNVMAYTQIGFFMILMSLISWLNSSLCYLSLLAVWGPQSTSLYKFLKRFAMSKTKRCCITIKQKELHSNKCCHAMLMMLFLKRAKQRNCGLKNNKVQLSNSEVYISTSDEDNQKNSTDKYSPAQNNSTWTEIFIIDMDEKFSYLGMTCQNNSTCASIPNSYCTDKFTCQCRPNFLPRSNSACILAPTYGQICSPELSTFACRPPFVCNSNSLCDCPQSHEVFAYGCLKRKQLNESCEVKGQCLCNYCNCKEGTCQCIEGAESKHNLCTYSGNSCLIGQPAVDENFQLLRCSPTDDCPEHYICTATNETGICCPAINCPVGEALLNYSCHNCPSETHFCHVTTFGVNDMSLCCPKACPSKTPVYVGGKCFPTRMFGQSCEHTMQCSTWDAICEIDADHVKKCLCKEKKYNSNINACVREAQLGDSCNITEECVENANIICLDGRCQCYPGYIAQPVRQNKSEASSCCILKPVCPTKNGFQYLDHFVFCEFDDNQCSTNEYCRINEMRPNETISVCCPKPTLEDFEALCAYWRMHLYYENEEEKEIFHCTLQHFDDTVLRRQKSVYASCPPGSHCIWNYYNSTRPWFALAI</sequence>
<organism evidence="21 22">
    <name type="scientific">Trichinella spiralis</name>
    <name type="common">Trichina worm</name>
    <dbReference type="NCBI Taxonomy" id="6334"/>
    <lineage>
        <taxon>Eukaryota</taxon>
        <taxon>Metazoa</taxon>
        <taxon>Ecdysozoa</taxon>
        <taxon>Nematoda</taxon>
        <taxon>Enoplea</taxon>
        <taxon>Dorylaimia</taxon>
        <taxon>Trichinellida</taxon>
        <taxon>Trichinellidae</taxon>
        <taxon>Trichinella</taxon>
    </lineage>
</organism>
<dbReference type="Gene3D" id="2.60.40.10">
    <property type="entry name" value="Immunoglobulins"/>
    <property type="match status" value="1"/>
</dbReference>
<dbReference type="InterPro" id="IPR013083">
    <property type="entry name" value="Znf_RING/FYVE/PHD"/>
</dbReference>
<dbReference type="Proteomes" id="UP000054776">
    <property type="component" value="Unassembled WGS sequence"/>
</dbReference>
<evidence type="ECO:0000256" key="4">
    <source>
        <dbReference type="ARBA" id="ARBA00022737"/>
    </source>
</evidence>
<evidence type="ECO:0000313" key="22">
    <source>
        <dbReference type="Proteomes" id="UP000054776"/>
    </source>
</evidence>
<dbReference type="OrthoDB" id="193905at2759"/>
<dbReference type="SUPFAM" id="SSF49265">
    <property type="entry name" value="Fibronectin type III"/>
    <property type="match status" value="1"/>
</dbReference>
<keyword evidence="3" id="KW-0479">Metal-binding</keyword>
<dbReference type="GO" id="GO:0008270">
    <property type="term" value="F:zinc ion binding"/>
    <property type="evidence" value="ECO:0007669"/>
    <property type="project" value="UniProtKB-KW"/>
</dbReference>
<evidence type="ECO:0000256" key="12">
    <source>
        <dbReference type="ARBA" id="ARBA00038046"/>
    </source>
</evidence>
<dbReference type="InterPro" id="IPR036116">
    <property type="entry name" value="FN3_sf"/>
</dbReference>
<evidence type="ECO:0000256" key="8">
    <source>
        <dbReference type="ARBA" id="ARBA00022989"/>
    </source>
</evidence>
<feature type="transmembrane region" description="Helical" evidence="15">
    <location>
        <begin position="1871"/>
        <end position="1895"/>
    </location>
</feature>
<feature type="transmembrane region" description="Helical" evidence="15">
    <location>
        <begin position="1741"/>
        <end position="1761"/>
    </location>
</feature>
<dbReference type="PROSITE" id="PS50156">
    <property type="entry name" value="SSD"/>
    <property type="match status" value="1"/>
</dbReference>
<dbReference type="CDD" id="cd00063">
    <property type="entry name" value="FN3"/>
    <property type="match status" value="1"/>
</dbReference>
<keyword evidence="10 15" id="KW-0472">Membrane</keyword>
<dbReference type="SUPFAM" id="SSF49899">
    <property type="entry name" value="Concanavalin A-like lectins/glucanases"/>
    <property type="match status" value="1"/>
</dbReference>
<dbReference type="InterPro" id="IPR003877">
    <property type="entry name" value="SPRY_dom"/>
</dbReference>
<gene>
    <name evidence="21" type="primary">TRIM9</name>
    <name evidence="21" type="ORF">T01_13192</name>
</gene>
<dbReference type="SMART" id="SM00184">
    <property type="entry name" value="RING"/>
    <property type="match status" value="2"/>
</dbReference>
<dbReference type="InterPro" id="IPR001841">
    <property type="entry name" value="Znf_RING"/>
</dbReference>
<dbReference type="InterPro" id="IPR043136">
    <property type="entry name" value="B30.2/SPRY_sf"/>
</dbReference>
<dbReference type="GO" id="GO:0016020">
    <property type="term" value="C:membrane"/>
    <property type="evidence" value="ECO:0007669"/>
    <property type="project" value="UniProtKB-SubCell"/>
</dbReference>
<feature type="transmembrane region" description="Helical" evidence="15">
    <location>
        <begin position="1800"/>
        <end position="1819"/>
    </location>
</feature>
<feature type="transmembrane region" description="Helical" evidence="15">
    <location>
        <begin position="1386"/>
        <end position="1405"/>
    </location>
</feature>
<keyword evidence="6" id="KW-0833">Ubl conjugation pathway</keyword>
<feature type="domain" description="B30.2/SPRY" evidence="18">
    <location>
        <begin position="633"/>
        <end position="817"/>
    </location>
</feature>
<dbReference type="Pfam" id="PF01683">
    <property type="entry name" value="EB"/>
    <property type="match status" value="2"/>
</dbReference>
<evidence type="ECO:0000313" key="21">
    <source>
        <dbReference type="EMBL" id="KRY33565.1"/>
    </source>
</evidence>
<dbReference type="CDD" id="cd16576">
    <property type="entry name" value="RING-HC_TRIM9-like_C-I"/>
    <property type="match status" value="1"/>
</dbReference>
<dbReference type="Pfam" id="PF13445">
    <property type="entry name" value="zf-RING_UBOX"/>
    <property type="match status" value="1"/>
</dbReference>
<dbReference type="PROSITE" id="PS50188">
    <property type="entry name" value="B302_SPRY"/>
    <property type="match status" value="1"/>
</dbReference>
<keyword evidence="7" id="KW-0862">Zinc</keyword>
<dbReference type="InterPro" id="IPR013320">
    <property type="entry name" value="ConA-like_dom_sf"/>
</dbReference>
<evidence type="ECO:0000256" key="3">
    <source>
        <dbReference type="ARBA" id="ARBA00022723"/>
    </source>
</evidence>
<dbReference type="CDD" id="cd19803">
    <property type="entry name" value="Bbox1_TRIM9-like_C-I"/>
    <property type="match status" value="1"/>
</dbReference>
<dbReference type="PANTHER" id="PTHR45951:SF3">
    <property type="entry name" value="PROTEIN DISPATCHED"/>
    <property type="match status" value="1"/>
</dbReference>
<dbReference type="EMBL" id="JYDH01000080">
    <property type="protein sequence ID" value="KRY33565.1"/>
    <property type="molecule type" value="Genomic_DNA"/>
</dbReference>
<dbReference type="Gene3D" id="1.20.1640.10">
    <property type="entry name" value="Multidrug efflux transporter AcrB transmembrane domain"/>
    <property type="match status" value="2"/>
</dbReference>
<dbReference type="PANTHER" id="PTHR45951">
    <property type="entry name" value="PROTEIN DISPATCHED-RELATED"/>
    <property type="match status" value="1"/>
</dbReference>
<dbReference type="InterPro" id="IPR006150">
    <property type="entry name" value="Cys_repeat_1"/>
</dbReference>
<evidence type="ECO:0000259" key="20">
    <source>
        <dbReference type="PROSITE" id="PS51262"/>
    </source>
</evidence>
<dbReference type="InterPro" id="IPR006149">
    <property type="entry name" value="EB_dom"/>
</dbReference>
<evidence type="ECO:0000259" key="16">
    <source>
        <dbReference type="PROSITE" id="PS50119"/>
    </source>
</evidence>
<dbReference type="GO" id="GO:0007224">
    <property type="term" value="P:smoothened signaling pathway"/>
    <property type="evidence" value="ECO:0007669"/>
    <property type="project" value="TreeGrafter"/>
</dbReference>
<evidence type="ECO:0000256" key="1">
    <source>
        <dbReference type="ARBA" id="ARBA00004141"/>
    </source>
</evidence>
<dbReference type="Gene3D" id="4.10.830.40">
    <property type="match status" value="1"/>
</dbReference>
<dbReference type="Gene3D" id="3.30.160.60">
    <property type="entry name" value="Classic Zinc Finger"/>
    <property type="match status" value="1"/>
</dbReference>
<reference evidence="21 22" key="1">
    <citation type="submission" date="2015-01" db="EMBL/GenBank/DDBJ databases">
        <title>Evolution of Trichinella species and genotypes.</title>
        <authorList>
            <person name="Korhonen P.K."/>
            <person name="Edoardo P."/>
            <person name="Giuseppe L.R."/>
            <person name="Gasser R.B."/>
        </authorList>
    </citation>
    <scope>NUCLEOTIDE SEQUENCE [LARGE SCALE GENOMIC DNA]</scope>
    <source>
        <strain evidence="21">ISS3</strain>
    </source>
</reference>
<evidence type="ECO:0000256" key="15">
    <source>
        <dbReference type="SAM" id="Phobius"/>
    </source>
</evidence>
<dbReference type="InterPro" id="IPR013783">
    <property type="entry name" value="Ig-like_fold"/>
</dbReference>
<comment type="subcellular location">
    <subcellularLocation>
        <location evidence="1">Membrane</location>
        <topology evidence="1">Multi-pass membrane protein</topology>
    </subcellularLocation>
</comment>
<feature type="transmembrane region" description="Helical" evidence="15">
    <location>
        <begin position="1839"/>
        <end position="1859"/>
    </location>
</feature>
<feature type="transmembrane region" description="Helical" evidence="15">
    <location>
        <begin position="1311"/>
        <end position="1333"/>
    </location>
</feature>
<evidence type="ECO:0000256" key="11">
    <source>
        <dbReference type="ARBA" id="ARBA00023180"/>
    </source>
</evidence>
<feature type="domain" description="B box-type" evidence="16">
    <location>
        <begin position="182"/>
        <end position="225"/>
    </location>
</feature>
<dbReference type="Gene3D" id="1.20.5.170">
    <property type="match status" value="1"/>
</dbReference>
<keyword evidence="8 15" id="KW-1133">Transmembrane helix</keyword>
<dbReference type="SMART" id="SM00289">
    <property type="entry name" value="WR1"/>
    <property type="match status" value="3"/>
</dbReference>
<evidence type="ECO:0000256" key="14">
    <source>
        <dbReference type="SAM" id="Coils"/>
    </source>
</evidence>
<comment type="similarity">
    <text evidence="12">Belongs to the dispatched family.</text>
</comment>
<evidence type="ECO:0000256" key="5">
    <source>
        <dbReference type="ARBA" id="ARBA00022771"/>
    </source>
</evidence>
<feature type="domain" description="Fibronectin type-III" evidence="19">
    <location>
        <begin position="534"/>
        <end position="625"/>
    </location>
</feature>
<proteinExistence type="inferred from homology"/>
<dbReference type="SMART" id="SM00336">
    <property type="entry name" value="BBOX"/>
    <property type="match status" value="2"/>
</dbReference>
<dbReference type="SMART" id="SM00449">
    <property type="entry name" value="SPRY"/>
    <property type="match status" value="1"/>
</dbReference>
<keyword evidence="2 15" id="KW-0812">Transmembrane</keyword>
<feature type="transmembrane region" description="Helical" evidence="15">
    <location>
        <begin position="1417"/>
        <end position="1444"/>
    </location>
</feature>
<dbReference type="PROSITE" id="PS51262">
    <property type="entry name" value="COS"/>
    <property type="match status" value="1"/>
</dbReference>
<dbReference type="InParanoid" id="A0A0V1B9G4"/>
<dbReference type="InterPro" id="IPR000315">
    <property type="entry name" value="Znf_B-box"/>
</dbReference>
<keyword evidence="4" id="KW-0677">Repeat</keyword>
<dbReference type="SUPFAM" id="SSF82866">
    <property type="entry name" value="Multidrug efflux transporter AcrB transmembrane domain"/>
    <property type="match status" value="2"/>
</dbReference>
<dbReference type="Pfam" id="PF22586">
    <property type="entry name" value="ANCHR-like_BBOX"/>
    <property type="match status" value="1"/>
</dbReference>
<dbReference type="GO" id="GO:0022857">
    <property type="term" value="F:transmembrane transporter activity"/>
    <property type="evidence" value="ECO:0007669"/>
    <property type="project" value="TreeGrafter"/>
</dbReference>
<comment type="caution">
    <text evidence="21">The sequence shown here is derived from an EMBL/GenBank/DDBJ whole genome shotgun (WGS) entry which is preliminary data.</text>
</comment>